<accession>A0ABW3UES9</accession>
<feature type="region of interest" description="Disordered" evidence="1">
    <location>
        <begin position="237"/>
        <end position="291"/>
    </location>
</feature>
<dbReference type="Proteomes" id="UP001597180">
    <property type="component" value="Unassembled WGS sequence"/>
</dbReference>
<protein>
    <submittedName>
        <fullName evidence="3">YesL family protein</fullName>
    </submittedName>
</protein>
<keyword evidence="2" id="KW-1133">Transmembrane helix</keyword>
<feature type="compositionally biased region" description="Basic and acidic residues" evidence="1">
    <location>
        <begin position="282"/>
        <end position="291"/>
    </location>
</feature>
<dbReference type="RefSeq" id="WP_345591421.1">
    <property type="nucleotide sequence ID" value="NZ_BAABJG010000027.1"/>
</dbReference>
<sequence length="291" mass="32939">MEFRGLMGGFYRISEWIMRLSVINVLWALCSLPVFIVGLMGLMSLQIDETFSQFYFFLLILGVLSPFTLFPATAAMFSVARKWLTGEEDVPLFKTFFRGYKENYKQAMLGGLIYLVFGIIIGVNLYFYNTRPGNLSLLKYLILMLTVLLTVSLFHFFSILSHLHMKLLQIIKNAVLISIGHPVRSISMLVLNGVVIYFSFAKFTFLIPFFMGTIVAVISFWHFNHIFGRLQEKQQELAEKESEAQAASDEQTALESGTDQAEADHAEKKEPSSAAAMNQQDDGGHTKPDKP</sequence>
<reference evidence="4" key="1">
    <citation type="journal article" date="2019" name="Int. J. Syst. Evol. Microbiol.">
        <title>The Global Catalogue of Microorganisms (GCM) 10K type strain sequencing project: providing services to taxonomists for standard genome sequencing and annotation.</title>
        <authorList>
            <consortium name="The Broad Institute Genomics Platform"/>
            <consortium name="The Broad Institute Genome Sequencing Center for Infectious Disease"/>
            <person name="Wu L."/>
            <person name="Ma J."/>
        </authorList>
    </citation>
    <scope>NUCLEOTIDE SEQUENCE [LARGE SCALE GENOMIC DNA]</scope>
    <source>
        <strain evidence="4">CCUG 53270</strain>
    </source>
</reference>
<feature type="transmembrane region" description="Helical" evidence="2">
    <location>
        <begin position="175"/>
        <end position="199"/>
    </location>
</feature>
<evidence type="ECO:0000256" key="2">
    <source>
        <dbReference type="SAM" id="Phobius"/>
    </source>
</evidence>
<feature type="compositionally biased region" description="Low complexity" evidence="1">
    <location>
        <begin position="244"/>
        <end position="253"/>
    </location>
</feature>
<dbReference type="InterPro" id="IPR006938">
    <property type="entry name" value="DUF624"/>
</dbReference>
<keyword evidence="2" id="KW-0812">Transmembrane</keyword>
<feature type="compositionally biased region" description="Basic and acidic residues" evidence="1">
    <location>
        <begin position="262"/>
        <end position="271"/>
    </location>
</feature>
<dbReference type="Pfam" id="PF04854">
    <property type="entry name" value="DUF624"/>
    <property type="match status" value="1"/>
</dbReference>
<evidence type="ECO:0000313" key="4">
    <source>
        <dbReference type="Proteomes" id="UP001597180"/>
    </source>
</evidence>
<gene>
    <name evidence="3" type="ORF">ACFQ4B_02855</name>
</gene>
<comment type="caution">
    <text evidence="3">The sequence shown here is derived from an EMBL/GenBank/DDBJ whole genome shotgun (WGS) entry which is preliminary data.</text>
</comment>
<dbReference type="EMBL" id="JBHTLU010000007">
    <property type="protein sequence ID" value="MFD1219050.1"/>
    <property type="molecule type" value="Genomic_DNA"/>
</dbReference>
<evidence type="ECO:0000256" key="1">
    <source>
        <dbReference type="SAM" id="MobiDB-lite"/>
    </source>
</evidence>
<organism evidence="3 4">
    <name type="scientific">Paenibacillus vulneris</name>
    <dbReference type="NCBI Taxonomy" id="1133364"/>
    <lineage>
        <taxon>Bacteria</taxon>
        <taxon>Bacillati</taxon>
        <taxon>Bacillota</taxon>
        <taxon>Bacilli</taxon>
        <taxon>Bacillales</taxon>
        <taxon>Paenibacillaceae</taxon>
        <taxon>Paenibacillus</taxon>
    </lineage>
</organism>
<feature type="transmembrane region" description="Helical" evidence="2">
    <location>
        <begin position="54"/>
        <end position="77"/>
    </location>
</feature>
<feature type="transmembrane region" description="Helical" evidence="2">
    <location>
        <begin position="205"/>
        <end position="223"/>
    </location>
</feature>
<feature type="transmembrane region" description="Helical" evidence="2">
    <location>
        <begin position="140"/>
        <end position="163"/>
    </location>
</feature>
<feature type="transmembrane region" description="Helical" evidence="2">
    <location>
        <begin position="107"/>
        <end position="128"/>
    </location>
</feature>
<keyword evidence="4" id="KW-1185">Reference proteome</keyword>
<feature type="transmembrane region" description="Helical" evidence="2">
    <location>
        <begin position="21"/>
        <end position="42"/>
    </location>
</feature>
<name>A0ABW3UES9_9BACL</name>
<proteinExistence type="predicted"/>
<keyword evidence="2" id="KW-0472">Membrane</keyword>
<evidence type="ECO:0000313" key="3">
    <source>
        <dbReference type="EMBL" id="MFD1219050.1"/>
    </source>
</evidence>